<evidence type="ECO:0008006" key="3">
    <source>
        <dbReference type="Google" id="ProtNLM"/>
    </source>
</evidence>
<organism evidence="1 2">
    <name type="scientific">Hirschia litorea</name>
    <dbReference type="NCBI Taxonomy" id="1199156"/>
    <lineage>
        <taxon>Bacteria</taxon>
        <taxon>Pseudomonadati</taxon>
        <taxon>Pseudomonadota</taxon>
        <taxon>Alphaproteobacteria</taxon>
        <taxon>Hyphomonadales</taxon>
        <taxon>Hyphomonadaceae</taxon>
        <taxon>Hirschia</taxon>
    </lineage>
</organism>
<dbReference type="EMBL" id="JBHTBR010000004">
    <property type="protein sequence ID" value="MFC7291617.1"/>
    <property type="molecule type" value="Genomic_DNA"/>
</dbReference>
<comment type="caution">
    <text evidence="1">The sequence shown here is derived from an EMBL/GenBank/DDBJ whole genome shotgun (WGS) entry which is preliminary data.</text>
</comment>
<name>A0ABW2IL43_9PROT</name>
<sequence>MKNNIIQTMVAAILFLQGCASTGEVLPSLVGQPQTDHRHIITVARLDNVNAIRTTSLIDSSRAGANILYSKAFVSTYVAEEDIFIRNEEGEPHLKFPKGRKLAAFVAKEEMLSFGSKLNGGEPVSYYCGAMDRDHVRVDEDSSPRRTVSGCFRDSDFDGIIDQYFKSGHTARIINTDNEKILTLDKSSDQYKEELKEILVTQNPDLVIVPAYGPFETKAQFVPFTLRMVEDEDRMYFQQWISVRRIKDNLSLMLLSNPSPVLNVQTKIPYAQRKIFSKFEKDIFSQGNDTFSFTFLGNEITVENKGDNWGVSSQVKEDGVPEELYMRTPKFNGKSFHLHYKNN</sequence>
<evidence type="ECO:0000313" key="2">
    <source>
        <dbReference type="Proteomes" id="UP001596492"/>
    </source>
</evidence>
<keyword evidence="2" id="KW-1185">Reference proteome</keyword>
<dbReference type="PROSITE" id="PS51257">
    <property type="entry name" value="PROKAR_LIPOPROTEIN"/>
    <property type="match status" value="1"/>
</dbReference>
<reference evidence="2" key="1">
    <citation type="journal article" date="2019" name="Int. J. Syst. Evol. Microbiol.">
        <title>The Global Catalogue of Microorganisms (GCM) 10K type strain sequencing project: providing services to taxonomists for standard genome sequencing and annotation.</title>
        <authorList>
            <consortium name="The Broad Institute Genomics Platform"/>
            <consortium name="The Broad Institute Genome Sequencing Center for Infectious Disease"/>
            <person name="Wu L."/>
            <person name="Ma J."/>
        </authorList>
    </citation>
    <scope>NUCLEOTIDE SEQUENCE [LARGE SCALE GENOMIC DNA]</scope>
    <source>
        <strain evidence="2">CCUG 51308</strain>
    </source>
</reference>
<evidence type="ECO:0000313" key="1">
    <source>
        <dbReference type="EMBL" id="MFC7291617.1"/>
    </source>
</evidence>
<accession>A0ABW2IL43</accession>
<protein>
    <recommendedName>
        <fullName evidence="3">Lipoprotein</fullName>
    </recommendedName>
</protein>
<gene>
    <name evidence="1" type="ORF">ACFQS8_08320</name>
</gene>
<dbReference type="Proteomes" id="UP001596492">
    <property type="component" value="Unassembled WGS sequence"/>
</dbReference>
<dbReference type="RefSeq" id="WP_382166855.1">
    <property type="nucleotide sequence ID" value="NZ_JBHTBR010000004.1"/>
</dbReference>
<proteinExistence type="predicted"/>